<name>A0A8X6JF48_NEPPI</name>
<dbReference type="OrthoDB" id="10647054at2759"/>
<dbReference type="AlphaFoldDB" id="A0A8X6JF48"/>
<evidence type="ECO:0008006" key="3">
    <source>
        <dbReference type="Google" id="ProtNLM"/>
    </source>
</evidence>
<protein>
    <recommendedName>
        <fullName evidence="3">Reverse transcriptase</fullName>
    </recommendedName>
</protein>
<dbReference type="Proteomes" id="UP000887013">
    <property type="component" value="Unassembled WGS sequence"/>
</dbReference>
<evidence type="ECO:0000313" key="2">
    <source>
        <dbReference type="Proteomes" id="UP000887013"/>
    </source>
</evidence>
<gene>
    <name evidence="1" type="ORF">NPIL_592741</name>
</gene>
<proteinExistence type="predicted"/>
<dbReference type="EMBL" id="BMAW01048363">
    <property type="protein sequence ID" value="GFS65554.1"/>
    <property type="molecule type" value="Genomic_DNA"/>
</dbReference>
<sequence length="225" mass="26178">MFNKSYRLIVELKGNYFQGFNSFNCYKRLKRDFKTQEKSFRWEIRNLASSQPLGHDIFYRNLIISELREAIRGLKCIRRSGVPSVWEKVIIVPIHKKNKPPDNLNSYNPISFTNVLSKIRLDSIVKKRDFCPIALRAIALETIHTRFPPNERLHAGTNGSLLKFSQGAGTRDFRDFLEDIDVDLLRLAVHFDIFKGAIISKILYLPFRLCTETGKDSVYRDEGFC</sequence>
<organism evidence="1 2">
    <name type="scientific">Nephila pilipes</name>
    <name type="common">Giant wood spider</name>
    <name type="synonym">Nephila maculata</name>
    <dbReference type="NCBI Taxonomy" id="299642"/>
    <lineage>
        <taxon>Eukaryota</taxon>
        <taxon>Metazoa</taxon>
        <taxon>Ecdysozoa</taxon>
        <taxon>Arthropoda</taxon>
        <taxon>Chelicerata</taxon>
        <taxon>Arachnida</taxon>
        <taxon>Araneae</taxon>
        <taxon>Araneomorphae</taxon>
        <taxon>Entelegynae</taxon>
        <taxon>Araneoidea</taxon>
        <taxon>Nephilidae</taxon>
        <taxon>Nephila</taxon>
    </lineage>
</organism>
<reference evidence="1" key="1">
    <citation type="submission" date="2020-08" db="EMBL/GenBank/DDBJ databases">
        <title>Multicomponent nature underlies the extraordinary mechanical properties of spider dragline silk.</title>
        <authorList>
            <person name="Kono N."/>
            <person name="Nakamura H."/>
            <person name="Mori M."/>
            <person name="Yoshida Y."/>
            <person name="Ohtoshi R."/>
            <person name="Malay A.D."/>
            <person name="Moran D.A.P."/>
            <person name="Tomita M."/>
            <person name="Numata K."/>
            <person name="Arakawa K."/>
        </authorList>
    </citation>
    <scope>NUCLEOTIDE SEQUENCE</scope>
</reference>
<evidence type="ECO:0000313" key="1">
    <source>
        <dbReference type="EMBL" id="GFS65554.1"/>
    </source>
</evidence>
<keyword evidence="2" id="KW-1185">Reference proteome</keyword>
<accession>A0A8X6JF48</accession>
<comment type="caution">
    <text evidence="1">The sequence shown here is derived from an EMBL/GenBank/DDBJ whole genome shotgun (WGS) entry which is preliminary data.</text>
</comment>